<proteinExistence type="predicted"/>
<name>K0S2L4_THAOC</name>
<keyword evidence="2" id="KW-1185">Reference proteome</keyword>
<organism evidence="1 2">
    <name type="scientific">Thalassiosira oceanica</name>
    <name type="common">Marine diatom</name>
    <dbReference type="NCBI Taxonomy" id="159749"/>
    <lineage>
        <taxon>Eukaryota</taxon>
        <taxon>Sar</taxon>
        <taxon>Stramenopiles</taxon>
        <taxon>Ochrophyta</taxon>
        <taxon>Bacillariophyta</taxon>
        <taxon>Coscinodiscophyceae</taxon>
        <taxon>Thalassiosirophycidae</taxon>
        <taxon>Thalassiosirales</taxon>
        <taxon>Thalassiosiraceae</taxon>
        <taxon>Thalassiosira</taxon>
    </lineage>
</organism>
<comment type="caution">
    <text evidence="1">The sequence shown here is derived from an EMBL/GenBank/DDBJ whole genome shotgun (WGS) entry which is preliminary data.</text>
</comment>
<reference evidence="1 2" key="1">
    <citation type="journal article" date="2012" name="Genome Biol.">
        <title>Genome and low-iron response of an oceanic diatom adapted to chronic iron limitation.</title>
        <authorList>
            <person name="Lommer M."/>
            <person name="Specht M."/>
            <person name="Roy A.S."/>
            <person name="Kraemer L."/>
            <person name="Andreson R."/>
            <person name="Gutowska M.A."/>
            <person name="Wolf J."/>
            <person name="Bergner S.V."/>
            <person name="Schilhabel M.B."/>
            <person name="Klostermeier U.C."/>
            <person name="Beiko R.G."/>
            <person name="Rosenstiel P."/>
            <person name="Hippler M."/>
            <person name="Laroche J."/>
        </authorList>
    </citation>
    <scope>NUCLEOTIDE SEQUENCE [LARGE SCALE GENOMIC DNA]</scope>
    <source>
        <strain evidence="1 2">CCMP1005</strain>
    </source>
</reference>
<accession>K0S2L4</accession>
<dbReference type="EMBL" id="AGNL01021232">
    <property type="protein sequence ID" value="EJK60323.1"/>
    <property type="molecule type" value="Genomic_DNA"/>
</dbReference>
<protein>
    <submittedName>
        <fullName evidence="1">Uncharacterized protein</fullName>
    </submittedName>
</protein>
<sequence>MQTASAQPPPAKNLTAKNILASFGSWNSCQEGPPRCYNSREAEEEIKVVLRITNTEYNEVAFEAGCGSPALRACRRDGIVRGIVASRTRRRTVIATVATGRHGLRGT</sequence>
<feature type="non-terminal residue" evidence="1">
    <location>
        <position position="107"/>
    </location>
</feature>
<gene>
    <name evidence="1" type="ORF">THAOC_19342</name>
</gene>
<evidence type="ECO:0000313" key="2">
    <source>
        <dbReference type="Proteomes" id="UP000266841"/>
    </source>
</evidence>
<dbReference type="Proteomes" id="UP000266841">
    <property type="component" value="Unassembled WGS sequence"/>
</dbReference>
<dbReference type="AlphaFoldDB" id="K0S2L4"/>
<evidence type="ECO:0000313" key="1">
    <source>
        <dbReference type="EMBL" id="EJK60323.1"/>
    </source>
</evidence>